<accession>D2AWN8</accession>
<dbReference type="eggNOG" id="ENOG50340CM">
    <property type="taxonomic scope" value="Bacteria"/>
</dbReference>
<sequence>MIATAADYVWFHEGFPSLWEAYCFTLVEGLRPEDVVARLDARTEEVVTQVGDWMDNVPSRMNFDDLNSAASCGPGPYGTWGDHFFGAVAVEGWCLVVEPNGFMGVTREIIKPLSAGTRLVSHFRNVNAVKRFCCVEDGEIRLTFEPPFASDRYGSDPDGAVDAMRRAGFDLEDNDGPEKLVATDDVAARTGAVFALAENLTGVKLTAQLLVESTYLCAVAPRTG</sequence>
<name>D2AWN8_STRRD</name>
<dbReference type="OrthoDB" id="4460129at2"/>
<proteinExistence type="predicted"/>
<evidence type="ECO:0000313" key="2">
    <source>
        <dbReference type="Proteomes" id="UP000002029"/>
    </source>
</evidence>
<dbReference type="InterPro" id="IPR045592">
    <property type="entry name" value="DUF6461"/>
</dbReference>
<dbReference type="AlphaFoldDB" id="D2AWN8"/>
<dbReference type="KEGG" id="sro:Sros_4130"/>
<gene>
    <name evidence="1" type="ordered locus">Sros_4130</name>
</gene>
<dbReference type="EMBL" id="CP001814">
    <property type="protein sequence ID" value="ACZ87034.1"/>
    <property type="molecule type" value="Genomic_DNA"/>
</dbReference>
<dbReference type="Proteomes" id="UP000002029">
    <property type="component" value="Chromosome"/>
</dbReference>
<protein>
    <submittedName>
        <fullName evidence="1">Uncharacterized protein</fullName>
    </submittedName>
</protein>
<organism evidence="1 2">
    <name type="scientific">Streptosporangium roseum (strain ATCC 12428 / DSM 43021 / JCM 3005 / KCTC 9067 / NCIMB 10171 / NRRL 2505 / NI 9100)</name>
    <dbReference type="NCBI Taxonomy" id="479432"/>
    <lineage>
        <taxon>Bacteria</taxon>
        <taxon>Bacillati</taxon>
        <taxon>Actinomycetota</taxon>
        <taxon>Actinomycetes</taxon>
        <taxon>Streptosporangiales</taxon>
        <taxon>Streptosporangiaceae</taxon>
        <taxon>Streptosporangium</taxon>
    </lineage>
</organism>
<dbReference type="HOGENOM" id="CLU_083331_1_0_11"/>
<dbReference type="RefSeq" id="WP_012890776.1">
    <property type="nucleotide sequence ID" value="NC_013595.1"/>
</dbReference>
<dbReference type="STRING" id="479432.Sros_4130"/>
<dbReference type="Pfam" id="PF20062">
    <property type="entry name" value="DUF6461"/>
    <property type="match status" value="1"/>
</dbReference>
<evidence type="ECO:0000313" key="1">
    <source>
        <dbReference type="EMBL" id="ACZ87034.1"/>
    </source>
</evidence>
<reference evidence="1 2" key="1">
    <citation type="journal article" date="2010" name="Stand. Genomic Sci.">
        <title>Complete genome sequence of Streptosporangium roseum type strain (NI 9100).</title>
        <authorList>
            <person name="Nolan M."/>
            <person name="Sikorski J."/>
            <person name="Jando M."/>
            <person name="Lucas S."/>
            <person name="Lapidus A."/>
            <person name="Glavina Del Rio T."/>
            <person name="Chen F."/>
            <person name="Tice H."/>
            <person name="Pitluck S."/>
            <person name="Cheng J.F."/>
            <person name="Chertkov O."/>
            <person name="Sims D."/>
            <person name="Meincke L."/>
            <person name="Brettin T."/>
            <person name="Han C."/>
            <person name="Detter J.C."/>
            <person name="Bruce D."/>
            <person name="Goodwin L."/>
            <person name="Land M."/>
            <person name="Hauser L."/>
            <person name="Chang Y.J."/>
            <person name="Jeffries C.D."/>
            <person name="Ivanova N."/>
            <person name="Mavromatis K."/>
            <person name="Mikhailova N."/>
            <person name="Chen A."/>
            <person name="Palaniappan K."/>
            <person name="Chain P."/>
            <person name="Rohde M."/>
            <person name="Goker M."/>
            <person name="Bristow J."/>
            <person name="Eisen J.A."/>
            <person name="Markowitz V."/>
            <person name="Hugenholtz P."/>
            <person name="Kyrpides N.C."/>
            <person name="Klenk H.P."/>
        </authorList>
    </citation>
    <scope>NUCLEOTIDE SEQUENCE [LARGE SCALE GENOMIC DNA]</scope>
    <source>
        <strain evidence="2">ATCC 12428 / DSM 43021 / JCM 3005 / NI 9100</strain>
    </source>
</reference>
<keyword evidence="2" id="KW-1185">Reference proteome</keyword>